<dbReference type="GO" id="GO:0030170">
    <property type="term" value="F:pyridoxal phosphate binding"/>
    <property type="evidence" value="ECO:0007669"/>
    <property type="project" value="InterPro"/>
</dbReference>
<dbReference type="GO" id="GO:0008793">
    <property type="term" value="F:aromatic-amino-acid transaminase activity"/>
    <property type="evidence" value="ECO:0000318"/>
    <property type="project" value="GO_Central"/>
</dbReference>
<keyword evidence="3" id="KW-1133">Transmembrane helix</keyword>
<evidence type="ECO:0000256" key="3">
    <source>
        <dbReference type="SAM" id="Phobius"/>
    </source>
</evidence>
<dbReference type="InterPro" id="IPR004839">
    <property type="entry name" value="Aminotransferase_I/II_large"/>
</dbReference>
<gene>
    <name evidence="6" type="primary">LOC110784378</name>
</gene>
<dbReference type="CDD" id="cd00609">
    <property type="entry name" value="AAT_like"/>
    <property type="match status" value="1"/>
</dbReference>
<feature type="compositionally biased region" description="Basic and acidic residues" evidence="2">
    <location>
        <begin position="1"/>
        <end position="12"/>
    </location>
</feature>
<dbReference type="GO" id="GO:0004069">
    <property type="term" value="F:L-aspartate:2-oxoglutarate aminotransferase activity"/>
    <property type="evidence" value="ECO:0000318"/>
    <property type="project" value="GO_Central"/>
</dbReference>
<accession>A0A9R0JS26</accession>
<keyword evidence="3" id="KW-0812">Transmembrane</keyword>
<dbReference type="GO" id="GO:0006520">
    <property type="term" value="P:amino acid metabolic process"/>
    <property type="evidence" value="ECO:0000318"/>
    <property type="project" value="GO_Central"/>
</dbReference>
<keyword evidence="5" id="KW-1185">Reference proteome</keyword>
<dbReference type="PANTHER" id="PTHR43795">
    <property type="entry name" value="BIFUNCTIONAL ASPARTATE AMINOTRANSFERASE AND GLUTAMATE/ASPARTATE-PREPHENATE AMINOTRANSFERASE-RELATED"/>
    <property type="match status" value="1"/>
</dbReference>
<dbReference type="PRINTS" id="PR00753">
    <property type="entry name" value="ACCSYNTHASE"/>
</dbReference>
<dbReference type="Gene3D" id="3.90.1150.10">
    <property type="entry name" value="Aspartate Aminotransferase, domain 1"/>
    <property type="match status" value="1"/>
</dbReference>
<dbReference type="Proteomes" id="UP000813463">
    <property type="component" value="Chromosome 6"/>
</dbReference>
<evidence type="ECO:0000259" key="4">
    <source>
        <dbReference type="Pfam" id="PF00155"/>
    </source>
</evidence>
<organism evidence="5 6">
    <name type="scientific">Spinacia oleracea</name>
    <name type="common">Spinach</name>
    <dbReference type="NCBI Taxonomy" id="3562"/>
    <lineage>
        <taxon>Eukaryota</taxon>
        <taxon>Viridiplantae</taxon>
        <taxon>Streptophyta</taxon>
        <taxon>Embryophyta</taxon>
        <taxon>Tracheophyta</taxon>
        <taxon>Spermatophyta</taxon>
        <taxon>Magnoliopsida</taxon>
        <taxon>eudicotyledons</taxon>
        <taxon>Gunneridae</taxon>
        <taxon>Pentapetalae</taxon>
        <taxon>Caryophyllales</taxon>
        <taxon>Chenopodiaceae</taxon>
        <taxon>Chenopodioideae</taxon>
        <taxon>Anserineae</taxon>
        <taxon>Spinacia</taxon>
    </lineage>
</organism>
<dbReference type="InterPro" id="IPR015422">
    <property type="entry name" value="PyrdxlP-dep_Trfase_small"/>
</dbReference>
<evidence type="ECO:0000313" key="6">
    <source>
        <dbReference type="RefSeq" id="XP_021844523.2"/>
    </source>
</evidence>
<evidence type="ECO:0000256" key="2">
    <source>
        <dbReference type="SAM" id="MobiDB-lite"/>
    </source>
</evidence>
<proteinExistence type="predicted"/>
<evidence type="ECO:0000256" key="1">
    <source>
        <dbReference type="ARBA" id="ARBA00022898"/>
    </source>
</evidence>
<keyword evidence="3" id="KW-0472">Membrane</keyword>
<feature type="region of interest" description="Disordered" evidence="2">
    <location>
        <begin position="1"/>
        <end position="28"/>
    </location>
</feature>
<dbReference type="SUPFAM" id="SSF53383">
    <property type="entry name" value="PLP-dependent transferases"/>
    <property type="match status" value="1"/>
</dbReference>
<feature type="domain" description="Aminotransferase class I/classII large" evidence="4">
    <location>
        <begin position="186"/>
        <end position="535"/>
    </location>
</feature>
<dbReference type="InterPro" id="IPR015424">
    <property type="entry name" value="PyrdxlP-dep_Trfase"/>
</dbReference>
<keyword evidence="6" id="KW-0032">Aminotransferase</keyword>
<keyword evidence="6" id="KW-0808">Transferase</keyword>
<sequence>MTLFKRTAEKPTGKPTTTGRTSISGDASGGGTAMRIIVPLQGVVQGRGGLFFGSVIPCALFYFLQLYLRRNRPDEDNNSDDINSPPPPPVLERCHSRLLLSPRGPSGPAHLSSRAVKSVDTSPYFVGLSRASDDPFDQSGNPDGVIQLGLPENHVCEDLVREWMVENGRKSILMGTRNEYCGGTDEMSISGTATYQPFHGIMELKMAVAGFMSEMTERRVHFDPSQIVMTAGATPAIEILSFCLADPGNAFLVPSPYYPGFDRDIKWRTGVEIIPVPCRSADNFSPSITALDRAFHQAKKRGMKVRGIIISNPSNSMDNNLKLSRETLYSLIDFATEKNIHIISNENFVGSTHGGEEFVSMAEIVESEDLERNRVHIVYNLSEDLSLSGFRAGVIYSFNQNLLAAATKMVRFSPLSSVIQRLLFSILSDTRFIQTLIQTNRERLQRLYEKFVGGLRELGIVSTKSSGGFCCWVDMSGLIRSYSEKGEIELWDKLLNIAKINVIPGSSCHCIEPGWFQFCFATLTEEDIPVVMGRIRRIMAGNM</sequence>
<name>A0A9R0JS26_SPIOL</name>
<reference evidence="5" key="1">
    <citation type="journal article" date="2021" name="Nat. Commun.">
        <title>Genomic analyses provide insights into spinach domestication and the genetic basis of agronomic traits.</title>
        <authorList>
            <person name="Cai X."/>
            <person name="Sun X."/>
            <person name="Xu C."/>
            <person name="Sun H."/>
            <person name="Wang X."/>
            <person name="Ge C."/>
            <person name="Zhang Z."/>
            <person name="Wang Q."/>
            <person name="Fei Z."/>
            <person name="Jiao C."/>
            <person name="Wang Q."/>
        </authorList>
    </citation>
    <scope>NUCLEOTIDE SEQUENCE [LARGE SCALE GENOMIC DNA]</scope>
    <source>
        <strain evidence="5">cv. Varoflay</strain>
    </source>
</reference>
<dbReference type="InterPro" id="IPR015421">
    <property type="entry name" value="PyrdxlP-dep_Trfase_major"/>
</dbReference>
<dbReference type="Pfam" id="PF00155">
    <property type="entry name" value="Aminotran_1_2"/>
    <property type="match status" value="1"/>
</dbReference>
<dbReference type="InterPro" id="IPR050478">
    <property type="entry name" value="Ethylene_sulfur-biosynth"/>
</dbReference>
<evidence type="ECO:0000313" key="5">
    <source>
        <dbReference type="Proteomes" id="UP000813463"/>
    </source>
</evidence>
<dbReference type="Gene3D" id="3.40.640.10">
    <property type="entry name" value="Type I PLP-dependent aspartate aminotransferase-like (Major domain)"/>
    <property type="match status" value="1"/>
</dbReference>
<keyword evidence="1" id="KW-0663">Pyridoxal phosphate</keyword>
<reference evidence="6" key="2">
    <citation type="submission" date="2025-08" db="UniProtKB">
        <authorList>
            <consortium name="RefSeq"/>
        </authorList>
    </citation>
    <scope>IDENTIFICATION</scope>
    <source>
        <tissue evidence="6">Leaf</tissue>
    </source>
</reference>
<dbReference type="RefSeq" id="XP_021844523.2">
    <property type="nucleotide sequence ID" value="XM_021988831.2"/>
</dbReference>
<feature type="transmembrane region" description="Helical" evidence="3">
    <location>
        <begin position="49"/>
        <end position="68"/>
    </location>
</feature>
<protein>
    <submittedName>
        <fullName evidence="6">Probable aminotransferase ACS12</fullName>
    </submittedName>
</protein>
<dbReference type="PANTHER" id="PTHR43795:SF85">
    <property type="entry name" value="AMINOTRANSFERASE ACS10-RELATED"/>
    <property type="match status" value="1"/>
</dbReference>
<dbReference type="KEGG" id="soe:110784378"/>
<dbReference type="AlphaFoldDB" id="A0A9R0JS26"/>
<dbReference type="GeneID" id="110784378"/>